<dbReference type="AlphaFoldDB" id="K6ZFJ6"/>
<sequence length="303" mass="34186">MLSYQHSFHAGNHADVLKHLTLVAVLERLNLKTKPYFFLDTHAGDGIYNLNSEHALQNSEAKTGILQLKLNRQLDNGENNSVKGNYALFDSYLNIVDQYIGDQQYPGSPMVASALLRNGDNAFAAELHPQAFKSLQQSCRRTVIKAQHRDGYEVLNAVLPPTPNRGAVLIDPPYEQMSEYQQVVDAVTKAVKRWPIGIYMIWYPLLSNTREDRETKKIVNNPKSALSEKMLSQFSGINVKSVLNVQFCSLQPSEKVGMYGSGMCILNPPWHLDNDLQEILVTLQKKMPGDNNKLSKVEWLKTE</sequence>
<keyword evidence="1" id="KW-0808">Transferase</keyword>
<dbReference type="RefSeq" id="WP_006009463.1">
    <property type="nucleotide sequence ID" value="NZ_AUAV01000025.1"/>
</dbReference>
<dbReference type="EC" id="2.1.1.266" evidence="1"/>
<dbReference type="OrthoDB" id="9791274at2"/>
<feature type="binding site" evidence="1">
    <location>
        <position position="19"/>
    </location>
    <ligand>
        <name>S-adenosyl-L-methionine</name>
        <dbReference type="ChEBI" id="CHEBI:59789"/>
    </ligand>
</feature>
<accession>K6ZFJ6</accession>
<feature type="binding site" evidence="1">
    <location>
        <position position="42"/>
    </location>
    <ligand>
        <name>S-adenosyl-L-methionine</name>
        <dbReference type="ChEBI" id="CHEBI:59789"/>
    </ligand>
</feature>
<keyword evidence="3" id="KW-1185">Reference proteome</keyword>
<comment type="catalytic activity">
    <reaction evidence="1">
        <text>adenosine(2030) in 23S rRNA + S-adenosyl-L-methionine = N(6)-methyladenosine(2030) in 23S rRNA + S-adenosyl-L-homocysteine + H(+)</text>
        <dbReference type="Rhea" id="RHEA:43736"/>
        <dbReference type="Rhea" id="RHEA-COMP:10668"/>
        <dbReference type="Rhea" id="RHEA-COMP:10669"/>
        <dbReference type="ChEBI" id="CHEBI:15378"/>
        <dbReference type="ChEBI" id="CHEBI:57856"/>
        <dbReference type="ChEBI" id="CHEBI:59789"/>
        <dbReference type="ChEBI" id="CHEBI:74411"/>
        <dbReference type="ChEBI" id="CHEBI:74449"/>
        <dbReference type="EC" id="2.1.1.266"/>
    </reaction>
</comment>
<dbReference type="Gene3D" id="3.40.50.150">
    <property type="entry name" value="Vaccinia Virus protein VP39"/>
    <property type="match status" value="1"/>
</dbReference>
<dbReference type="GO" id="GO:0070475">
    <property type="term" value="P:rRNA base methylation"/>
    <property type="evidence" value="ECO:0007669"/>
    <property type="project" value="UniProtKB-UniRule"/>
</dbReference>
<reference evidence="3" key="1">
    <citation type="journal article" date="2014" name="Environ. Microbiol.">
        <title>Comparative genomics of the marine bacterial genus Glaciecola reveals the high degree of genomic diversity and genomic characteristic for cold adaptation.</title>
        <authorList>
            <person name="Qin Q.L."/>
            <person name="Xie B.B."/>
            <person name="Yu Y."/>
            <person name="Shu Y.L."/>
            <person name="Rong J.C."/>
            <person name="Zhang Y.J."/>
            <person name="Zhao D.L."/>
            <person name="Chen X.L."/>
            <person name="Zhang X.Y."/>
            <person name="Chen B."/>
            <person name="Zhou B.C."/>
            <person name="Zhang Y.Z."/>
        </authorList>
    </citation>
    <scope>NUCLEOTIDE SEQUENCE [LARGE SCALE GENOMIC DNA]</scope>
    <source>
        <strain evidence="3">ACAM 615</strain>
    </source>
</reference>
<feature type="binding site" evidence="1">
    <location>
        <position position="108"/>
    </location>
    <ligand>
        <name>S-adenosyl-L-methionine</name>
        <dbReference type="ChEBI" id="CHEBI:59789"/>
    </ligand>
</feature>
<feature type="binding site" evidence="1">
    <location>
        <position position="126"/>
    </location>
    <ligand>
        <name>S-adenosyl-L-methionine</name>
        <dbReference type="ChEBI" id="CHEBI:59789"/>
    </ligand>
</feature>
<dbReference type="InterPro" id="IPR007473">
    <property type="entry name" value="RlmJ"/>
</dbReference>
<comment type="similarity">
    <text evidence="1">Belongs to the RlmJ family.</text>
</comment>
<dbReference type="PANTHER" id="PTHR37426:SF1">
    <property type="entry name" value="RIBOSOMAL RNA LARGE SUBUNIT METHYLTRANSFERASE J"/>
    <property type="match status" value="1"/>
</dbReference>
<dbReference type="EMBL" id="BAEQ01000015">
    <property type="protein sequence ID" value="GAC27693.1"/>
    <property type="molecule type" value="Genomic_DNA"/>
</dbReference>
<dbReference type="GO" id="GO:0036307">
    <property type="term" value="F:23S rRNA (adenine(2030)-N(6))-methyltransferase activity"/>
    <property type="evidence" value="ECO:0007669"/>
    <property type="project" value="UniProtKB-UniRule"/>
</dbReference>
<organism evidence="2 3">
    <name type="scientific">Brumicola pallidula DSM 14239 = ACAM 615</name>
    <dbReference type="NCBI Taxonomy" id="1121922"/>
    <lineage>
        <taxon>Bacteria</taxon>
        <taxon>Pseudomonadati</taxon>
        <taxon>Pseudomonadota</taxon>
        <taxon>Gammaproteobacteria</taxon>
        <taxon>Alteromonadales</taxon>
        <taxon>Alteromonadaceae</taxon>
        <taxon>Brumicola</taxon>
    </lineage>
</organism>
<evidence type="ECO:0000256" key="1">
    <source>
        <dbReference type="HAMAP-Rule" id="MF_00934"/>
    </source>
</evidence>
<protein>
    <recommendedName>
        <fullName evidence="1">Ribosomal RNA large subunit methyltransferase J</fullName>
        <ecNumber evidence="1">2.1.1.266</ecNumber>
    </recommendedName>
    <alternativeName>
        <fullName evidence="1">23S rRNA (adenine(2030)-N6)-methyltransferase</fullName>
    </alternativeName>
    <alternativeName>
        <fullName evidence="1">23S rRNA m6A2030 methyltransferase</fullName>
    </alternativeName>
</protein>
<feature type="binding site" evidence="1">
    <location>
        <begin position="150"/>
        <end position="151"/>
    </location>
    <ligand>
        <name>S-adenosyl-L-methionine</name>
        <dbReference type="ChEBI" id="CHEBI:59789"/>
    </ligand>
</feature>
<gene>
    <name evidence="1" type="primary">rlmJ</name>
    <name evidence="2" type="ORF">GPAL_0813</name>
</gene>
<feature type="site" description="Interaction with substrate rRNA" evidence="1">
    <location>
        <position position="4"/>
    </location>
</feature>
<comment type="caution">
    <text evidence="2">The sequence shown here is derived from an EMBL/GenBank/DDBJ whole genome shotgun (WGS) entry which is preliminary data.</text>
</comment>
<dbReference type="HAMAP" id="MF_00934">
    <property type="entry name" value="23SrRNA_methyltr_J"/>
    <property type="match status" value="1"/>
</dbReference>
<keyword evidence="1" id="KW-0489">Methyltransferase</keyword>
<evidence type="ECO:0000313" key="3">
    <source>
        <dbReference type="Proteomes" id="UP000006251"/>
    </source>
</evidence>
<keyword evidence="1" id="KW-0694">RNA-binding</keyword>
<proteinExistence type="inferred from homology"/>
<dbReference type="STRING" id="1121922.GCA_000428905_03713"/>
<dbReference type="PANTHER" id="PTHR37426">
    <property type="entry name" value="RIBOSOMAL RNA LARGE SUBUNIT METHYLTRANSFERASE J"/>
    <property type="match status" value="1"/>
</dbReference>
<dbReference type="GO" id="GO:0003723">
    <property type="term" value="F:RNA binding"/>
    <property type="evidence" value="ECO:0007669"/>
    <property type="project" value="UniProtKB-UniRule"/>
</dbReference>
<evidence type="ECO:0000313" key="2">
    <source>
        <dbReference type="EMBL" id="GAC27693.1"/>
    </source>
</evidence>
<dbReference type="Pfam" id="PF04378">
    <property type="entry name" value="RsmJ"/>
    <property type="match status" value="1"/>
</dbReference>
<keyword evidence="1" id="KW-0698">rRNA processing</keyword>
<comment type="subunit">
    <text evidence="1">Monomer.</text>
</comment>
<feature type="binding site" evidence="1">
    <location>
        <position position="171"/>
    </location>
    <ligand>
        <name>S-adenosyl-L-methionine</name>
        <dbReference type="ChEBI" id="CHEBI:59789"/>
    </ligand>
</feature>
<dbReference type="GO" id="GO:0005829">
    <property type="term" value="C:cytosol"/>
    <property type="evidence" value="ECO:0007669"/>
    <property type="project" value="TreeGrafter"/>
</dbReference>
<name>K6ZFJ6_9ALTE</name>
<dbReference type="SUPFAM" id="SSF53335">
    <property type="entry name" value="S-adenosyl-L-methionine-dependent methyltransferases"/>
    <property type="match status" value="1"/>
</dbReference>
<feature type="active site" description="Proton acceptor" evidence="1">
    <location>
        <position position="171"/>
    </location>
</feature>
<dbReference type="Proteomes" id="UP000006251">
    <property type="component" value="Unassembled WGS sequence"/>
</dbReference>
<dbReference type="InterPro" id="IPR029063">
    <property type="entry name" value="SAM-dependent_MTases_sf"/>
</dbReference>
<comment type="function">
    <text evidence="1">Specifically methylates the adenine in position 2030 of 23S rRNA.</text>
</comment>
<keyword evidence="1" id="KW-0949">S-adenosyl-L-methionine</keyword>